<feature type="compositionally biased region" description="Basic and acidic residues" evidence="3">
    <location>
        <begin position="309"/>
        <end position="359"/>
    </location>
</feature>
<organism evidence="5 6">
    <name type="scientific">Oikopleura dioica</name>
    <name type="common">Tunicate</name>
    <dbReference type="NCBI Taxonomy" id="34765"/>
    <lineage>
        <taxon>Eukaryota</taxon>
        <taxon>Metazoa</taxon>
        <taxon>Chordata</taxon>
        <taxon>Tunicata</taxon>
        <taxon>Appendicularia</taxon>
        <taxon>Copelata</taxon>
        <taxon>Oikopleuridae</taxon>
        <taxon>Oikopleura</taxon>
    </lineage>
</organism>
<feature type="compositionally biased region" description="Basic and acidic residues" evidence="3">
    <location>
        <begin position="576"/>
        <end position="590"/>
    </location>
</feature>
<protein>
    <submittedName>
        <fullName evidence="5">Oidioi.mRNA.OKI2018_I69.chr1.g3463.t1.cds</fullName>
    </submittedName>
</protein>
<keyword evidence="1" id="KW-0507">mRNA processing</keyword>
<keyword evidence="2" id="KW-0508">mRNA splicing</keyword>
<feature type="compositionally biased region" description="Basic residues" evidence="3">
    <location>
        <begin position="257"/>
        <end position="271"/>
    </location>
</feature>
<sequence>MWAEARKHEKKIRGIVIDLKKRAERRKAYYEAIKDDPVSYLRIHGQSMKVHLDPKISEQANACMMPWPGSTEEDDEKKDEIDRFDARVHLEAIPIKKKNDQNFDNKLEKDVLSEVQYERYRELIHNDFRGVDQKMVLSEIAAEESFEKMAKKLDKKREQRAAINVQYNQGDKSKPKDGSDSDDSGSDSDPGIALLEDVMNPTLLSSHDQSSVDNRAMDFGIAPGMFIRYLRNDRLFLDSKRQKQKEDIEHAMSGEKKSRRGKRKRRDKKLKSIIISELPSFSQQNNMELEEGEMSDSSSDSSEEDNEGENAKRSDREERRRSAKDGKEDQGVDRDRQEEEDVGHAQDQEADPEVMREDGSEAEVMIVAVEIDLEAGIDQEVAIAAVEDHDPDLVPPLESVNDQDIKKSQIESGQRLVPRVPFLLRHRGRELRRRRKENTVLLRPALPPRLTLQTAMMVFDDRDKLQVEPVQAMSQAERIKMMIKNRLETTHETEKVTRVLKKEEAEEQKLERQREWRRQLRKQKERGHIDVDVDKFTNEQMERMIFHKDYNPLKKREDDEGDGAESMSDDESAAEAAKRRAELRARFNAA</sequence>
<evidence type="ECO:0000256" key="1">
    <source>
        <dbReference type="ARBA" id="ARBA00022664"/>
    </source>
</evidence>
<dbReference type="InterPro" id="IPR019147">
    <property type="entry name" value="SWAP_N_domain"/>
</dbReference>
<dbReference type="PANTHER" id="PTHR13161:SF4">
    <property type="entry name" value="CLK4-ASSOCIATING SERINE_ARGININE RICH PROTEIN"/>
    <property type="match status" value="1"/>
</dbReference>
<evidence type="ECO:0000313" key="5">
    <source>
        <dbReference type="EMBL" id="CAG5107732.1"/>
    </source>
</evidence>
<evidence type="ECO:0000259" key="4">
    <source>
        <dbReference type="SMART" id="SM01141"/>
    </source>
</evidence>
<evidence type="ECO:0000256" key="3">
    <source>
        <dbReference type="SAM" id="MobiDB-lite"/>
    </source>
</evidence>
<name>A0ABN7SZN8_OIKDI</name>
<dbReference type="Proteomes" id="UP001158576">
    <property type="component" value="Chromosome 1"/>
</dbReference>
<proteinExistence type="predicted"/>
<dbReference type="PANTHER" id="PTHR13161">
    <property type="entry name" value="SPLICING FACTOR SUPPRESSOR OF WHITE APRICOT"/>
    <property type="match status" value="1"/>
</dbReference>
<feature type="region of interest" description="Disordered" evidence="3">
    <location>
        <begin position="242"/>
        <end position="359"/>
    </location>
</feature>
<dbReference type="InterPro" id="IPR040397">
    <property type="entry name" value="SWAP"/>
</dbReference>
<feature type="compositionally biased region" description="Basic and acidic residues" evidence="3">
    <location>
        <begin position="548"/>
        <end position="558"/>
    </location>
</feature>
<feature type="region of interest" description="Disordered" evidence="3">
    <location>
        <begin position="548"/>
        <end position="590"/>
    </location>
</feature>
<accession>A0ABN7SZN8</accession>
<feature type="region of interest" description="Disordered" evidence="3">
    <location>
        <begin position="164"/>
        <end position="193"/>
    </location>
</feature>
<dbReference type="SMART" id="SM01141">
    <property type="entry name" value="DRY_EERY"/>
    <property type="match status" value="1"/>
</dbReference>
<dbReference type="Pfam" id="PF09750">
    <property type="entry name" value="DRY_EERY"/>
    <property type="match status" value="1"/>
</dbReference>
<keyword evidence="6" id="KW-1185">Reference proteome</keyword>
<reference evidence="5 6" key="1">
    <citation type="submission" date="2021-04" db="EMBL/GenBank/DDBJ databases">
        <authorList>
            <person name="Bliznina A."/>
        </authorList>
    </citation>
    <scope>NUCLEOTIDE SEQUENCE [LARGE SCALE GENOMIC DNA]</scope>
</reference>
<feature type="domain" description="Suppressor of white apricot N-terminal" evidence="4">
    <location>
        <begin position="39"/>
        <end position="173"/>
    </location>
</feature>
<evidence type="ECO:0000313" key="6">
    <source>
        <dbReference type="Proteomes" id="UP001158576"/>
    </source>
</evidence>
<feature type="compositionally biased region" description="Acidic residues" evidence="3">
    <location>
        <begin position="559"/>
        <end position="573"/>
    </location>
</feature>
<gene>
    <name evidence="5" type="ORF">OKIOD_LOCUS12228</name>
</gene>
<evidence type="ECO:0000256" key="2">
    <source>
        <dbReference type="ARBA" id="ARBA00023187"/>
    </source>
</evidence>
<feature type="compositionally biased region" description="Basic and acidic residues" evidence="3">
    <location>
        <begin position="242"/>
        <end position="256"/>
    </location>
</feature>
<dbReference type="EMBL" id="OU015566">
    <property type="protein sequence ID" value="CAG5107732.1"/>
    <property type="molecule type" value="Genomic_DNA"/>
</dbReference>